<proteinExistence type="predicted"/>
<dbReference type="Proteomes" id="UP000190037">
    <property type="component" value="Unassembled WGS sequence"/>
</dbReference>
<comment type="pathway">
    <text evidence="1">Amino-acid biosynthesis; L-cysteine biosynthesis; L-cysteine from L-serine: step 1/2.</text>
</comment>
<keyword evidence="6" id="KW-1185">Reference proteome</keyword>
<organism evidence="5 6">
    <name type="scientific">Embleya scabrispora</name>
    <dbReference type="NCBI Taxonomy" id="159449"/>
    <lineage>
        <taxon>Bacteria</taxon>
        <taxon>Bacillati</taxon>
        <taxon>Actinomycetota</taxon>
        <taxon>Actinomycetes</taxon>
        <taxon>Kitasatosporales</taxon>
        <taxon>Streptomycetaceae</taxon>
        <taxon>Embleya</taxon>
    </lineage>
</organism>
<dbReference type="STRING" id="159449.B4N89_41990"/>
<sequence length="334" mass="35725">MAVLPTEVDMRTIAEDLSATLRRVGTDGHGSAVPPPAAHRLLCEVTAQVAEDLSVFSLRDAAARGDQSYIYSGYLSFRAVMAYRLAHALWETRLPDGLPHRFATQARRISEHFRLTTGVEIHPGAKIGRRFVIDHGSGTLIGEEAEVGDDCYFVQNVVLGARDIISKANGRPQPRRHPRVGSRVQIGGNVHVFGPVHVGDDCLIDAGARITTDIPAGSRVRVITTIQVSVSEPAPVVHGLARVGEHIVISGSRLDGLVPVVLDAEHTPRAALTVATASATEIHCTPTERCPVRPAALGLLRDGRLVCSMEPAAHLLDALTAGERPTGRPVSPLE</sequence>
<dbReference type="InterPro" id="IPR042122">
    <property type="entry name" value="Ser_AcTrfase_N_sf"/>
</dbReference>
<dbReference type="GO" id="GO:0016746">
    <property type="term" value="F:acyltransferase activity"/>
    <property type="evidence" value="ECO:0007669"/>
    <property type="project" value="UniProtKB-KW"/>
</dbReference>
<evidence type="ECO:0000256" key="4">
    <source>
        <dbReference type="ARBA" id="ARBA00023315"/>
    </source>
</evidence>
<dbReference type="GO" id="GO:0008652">
    <property type="term" value="P:amino acid biosynthetic process"/>
    <property type="evidence" value="ECO:0007669"/>
    <property type="project" value="UniProtKB-KW"/>
</dbReference>
<dbReference type="InterPro" id="IPR011004">
    <property type="entry name" value="Trimer_LpxA-like_sf"/>
</dbReference>
<gene>
    <name evidence="5" type="ORF">B4N89_41990</name>
</gene>
<dbReference type="Gene3D" id="1.10.3130.10">
    <property type="entry name" value="serine acetyltransferase, domain 1"/>
    <property type="match status" value="1"/>
</dbReference>
<name>A0A1T3NK34_9ACTN</name>
<evidence type="ECO:0000256" key="3">
    <source>
        <dbReference type="ARBA" id="ARBA00022679"/>
    </source>
</evidence>
<keyword evidence="4" id="KW-0012">Acyltransferase</keyword>
<dbReference type="PANTHER" id="PTHR42811">
    <property type="entry name" value="SERINE ACETYLTRANSFERASE"/>
    <property type="match status" value="1"/>
</dbReference>
<evidence type="ECO:0000313" key="5">
    <source>
        <dbReference type="EMBL" id="OPC77134.1"/>
    </source>
</evidence>
<evidence type="ECO:0000313" key="6">
    <source>
        <dbReference type="Proteomes" id="UP000190037"/>
    </source>
</evidence>
<evidence type="ECO:0000256" key="1">
    <source>
        <dbReference type="ARBA" id="ARBA00004876"/>
    </source>
</evidence>
<protein>
    <submittedName>
        <fullName evidence="5">Uncharacterized protein</fullName>
    </submittedName>
</protein>
<dbReference type="SUPFAM" id="SSF51161">
    <property type="entry name" value="Trimeric LpxA-like enzymes"/>
    <property type="match status" value="1"/>
</dbReference>
<dbReference type="CDD" id="cd03354">
    <property type="entry name" value="LbH_SAT"/>
    <property type="match status" value="1"/>
</dbReference>
<keyword evidence="2" id="KW-0028">Amino-acid biosynthesis</keyword>
<evidence type="ECO:0000256" key="2">
    <source>
        <dbReference type="ARBA" id="ARBA00022605"/>
    </source>
</evidence>
<dbReference type="Gene3D" id="2.160.10.10">
    <property type="entry name" value="Hexapeptide repeat proteins"/>
    <property type="match status" value="1"/>
</dbReference>
<accession>A0A1T3NK34</accession>
<dbReference type="AlphaFoldDB" id="A0A1T3NK34"/>
<dbReference type="EMBL" id="MWQN01000004">
    <property type="protein sequence ID" value="OPC77134.1"/>
    <property type="molecule type" value="Genomic_DNA"/>
</dbReference>
<keyword evidence="3" id="KW-0808">Transferase</keyword>
<dbReference type="InterPro" id="IPR045304">
    <property type="entry name" value="LbH_SAT"/>
</dbReference>
<comment type="caution">
    <text evidence="5">The sequence shown here is derived from an EMBL/GenBank/DDBJ whole genome shotgun (WGS) entry which is preliminary data.</text>
</comment>
<reference evidence="5 6" key="1">
    <citation type="submission" date="2017-03" db="EMBL/GenBank/DDBJ databases">
        <title>Draft genome sequence of Streptomyces scabrisporus NF3, endophyte isolated from Amphipterygium adstringens.</title>
        <authorList>
            <person name="Vazquez M."/>
            <person name="Ceapa C.D."/>
            <person name="Rodriguez Luna D."/>
            <person name="Sanchez Esquivel S."/>
        </authorList>
    </citation>
    <scope>NUCLEOTIDE SEQUENCE [LARGE SCALE GENOMIC DNA]</scope>
    <source>
        <strain evidence="5 6">NF3</strain>
    </source>
</reference>